<sequence>MTTSREFDGTGLEILTAEESRKLLASVPVGRLVFTLGGLPAVRLVNFLVDRDTIVIATGPGDKYRAAERGDVVAFEADDIDPDRHLGWTVTVIGHLSVVSPEDTARLQRALPLHPWAPDRDQHYVRLGIETSSGRRLLPWGLRPQTA</sequence>
<dbReference type="RefSeq" id="WP_344172872.1">
    <property type="nucleotide sequence ID" value="NZ_BAAANC010000001.1"/>
</dbReference>
<evidence type="ECO:0000313" key="1">
    <source>
        <dbReference type="EMBL" id="GAA1521318.1"/>
    </source>
</evidence>
<dbReference type="Proteomes" id="UP001500363">
    <property type="component" value="Unassembled WGS sequence"/>
</dbReference>
<dbReference type="Pfam" id="PF12900">
    <property type="entry name" value="Pyridox_ox_2"/>
    <property type="match status" value="1"/>
</dbReference>
<reference evidence="2" key="1">
    <citation type="journal article" date="2019" name="Int. J. Syst. Evol. Microbiol.">
        <title>The Global Catalogue of Microorganisms (GCM) 10K type strain sequencing project: providing services to taxonomists for standard genome sequencing and annotation.</title>
        <authorList>
            <consortium name="The Broad Institute Genomics Platform"/>
            <consortium name="The Broad Institute Genome Sequencing Center for Infectious Disease"/>
            <person name="Wu L."/>
            <person name="Ma J."/>
        </authorList>
    </citation>
    <scope>NUCLEOTIDE SEQUENCE [LARGE SCALE GENOMIC DNA]</scope>
    <source>
        <strain evidence="2">JCM 14303</strain>
    </source>
</reference>
<dbReference type="SUPFAM" id="SSF50475">
    <property type="entry name" value="FMN-binding split barrel"/>
    <property type="match status" value="1"/>
</dbReference>
<keyword evidence="2" id="KW-1185">Reference proteome</keyword>
<dbReference type="InterPro" id="IPR012349">
    <property type="entry name" value="Split_barrel_FMN-bd"/>
</dbReference>
<name>A0ABP4LDF0_9ACTN</name>
<evidence type="ECO:0000313" key="2">
    <source>
        <dbReference type="Proteomes" id="UP001500363"/>
    </source>
</evidence>
<dbReference type="Gene3D" id="2.30.110.10">
    <property type="entry name" value="Electron Transport, Fmn-binding Protein, Chain A"/>
    <property type="match status" value="1"/>
</dbReference>
<comment type="caution">
    <text evidence="1">The sequence shown here is derived from an EMBL/GenBank/DDBJ whole genome shotgun (WGS) entry which is preliminary data.</text>
</comment>
<accession>A0ABP4LDF0</accession>
<organism evidence="1 2">
    <name type="scientific">Kribbella lupini</name>
    <dbReference type="NCBI Taxonomy" id="291602"/>
    <lineage>
        <taxon>Bacteria</taxon>
        <taxon>Bacillati</taxon>
        <taxon>Actinomycetota</taxon>
        <taxon>Actinomycetes</taxon>
        <taxon>Propionibacteriales</taxon>
        <taxon>Kribbellaceae</taxon>
        <taxon>Kribbella</taxon>
    </lineage>
</organism>
<protein>
    <submittedName>
        <fullName evidence="1">Pyridoxamine 5'-phosphate oxidase family protein</fullName>
    </submittedName>
</protein>
<proteinExistence type="predicted"/>
<dbReference type="EMBL" id="BAAANC010000001">
    <property type="protein sequence ID" value="GAA1521318.1"/>
    <property type="molecule type" value="Genomic_DNA"/>
</dbReference>
<gene>
    <name evidence="1" type="ORF">GCM10009741_22900</name>
</gene>
<dbReference type="InterPro" id="IPR024747">
    <property type="entry name" value="Pyridox_Oxase-rel"/>
</dbReference>